<feature type="domain" description="C-type lectin" evidence="1">
    <location>
        <begin position="8"/>
        <end position="130"/>
    </location>
</feature>
<evidence type="ECO:0000259" key="1">
    <source>
        <dbReference type="PROSITE" id="PS50041"/>
    </source>
</evidence>
<dbReference type="HOGENOM" id="CLU_049894_10_1_1"/>
<dbReference type="AlphaFoldDB" id="A7RNP3"/>
<dbReference type="InterPro" id="IPR016187">
    <property type="entry name" value="CTDL_fold"/>
</dbReference>
<dbReference type="InParanoid" id="A7RNP3"/>
<reference evidence="2 3" key="1">
    <citation type="journal article" date="2007" name="Science">
        <title>Sea anemone genome reveals ancestral eumetazoan gene repertoire and genomic organization.</title>
        <authorList>
            <person name="Putnam N.H."/>
            <person name="Srivastava M."/>
            <person name="Hellsten U."/>
            <person name="Dirks B."/>
            <person name="Chapman J."/>
            <person name="Salamov A."/>
            <person name="Terry A."/>
            <person name="Shapiro H."/>
            <person name="Lindquist E."/>
            <person name="Kapitonov V.V."/>
            <person name="Jurka J."/>
            <person name="Genikhovich G."/>
            <person name="Grigoriev I.V."/>
            <person name="Lucas S.M."/>
            <person name="Steele R.E."/>
            <person name="Finnerty J.R."/>
            <person name="Technau U."/>
            <person name="Martindale M.Q."/>
            <person name="Rokhsar D.S."/>
        </authorList>
    </citation>
    <scope>NUCLEOTIDE SEQUENCE [LARGE SCALE GENOMIC DNA]</scope>
    <source>
        <strain evidence="3">CH2 X CH6</strain>
    </source>
</reference>
<gene>
    <name evidence="2" type="ORF">NEMVEDRAFT_v1g87968</name>
</gene>
<evidence type="ECO:0000313" key="2">
    <source>
        <dbReference type="EMBL" id="EDO46963.1"/>
    </source>
</evidence>
<feature type="non-terminal residue" evidence="2">
    <location>
        <position position="1"/>
    </location>
</feature>
<keyword evidence="3" id="KW-1185">Reference proteome</keyword>
<dbReference type="PhylomeDB" id="A7RNP3"/>
<dbReference type="InterPro" id="IPR050111">
    <property type="entry name" value="C-type_lectin/snaclec_domain"/>
</dbReference>
<accession>A7RNP3</accession>
<dbReference type="eggNOG" id="KOG4297">
    <property type="taxonomic scope" value="Eukaryota"/>
</dbReference>
<dbReference type="CDD" id="cd00037">
    <property type="entry name" value="CLECT"/>
    <property type="match status" value="1"/>
</dbReference>
<dbReference type="GO" id="GO:0006955">
    <property type="term" value="P:immune response"/>
    <property type="evidence" value="ECO:0000318"/>
    <property type="project" value="GO_Central"/>
</dbReference>
<dbReference type="GO" id="GO:0009897">
    <property type="term" value="C:external side of plasma membrane"/>
    <property type="evidence" value="ECO:0000318"/>
    <property type="project" value="GO_Central"/>
</dbReference>
<protein>
    <recommendedName>
        <fullName evidence="1">C-type lectin domain-containing protein</fullName>
    </recommendedName>
</protein>
<dbReference type="Gene3D" id="3.10.100.10">
    <property type="entry name" value="Mannose-Binding Protein A, subunit A"/>
    <property type="match status" value="1"/>
</dbReference>
<dbReference type="InterPro" id="IPR016186">
    <property type="entry name" value="C-type_lectin-like/link_sf"/>
</dbReference>
<dbReference type="KEGG" id="nve:5519105"/>
<dbReference type="SUPFAM" id="SSF56436">
    <property type="entry name" value="C-type lectin-like"/>
    <property type="match status" value="1"/>
</dbReference>
<proteinExistence type="predicted"/>
<dbReference type="Proteomes" id="UP000001593">
    <property type="component" value="Unassembled WGS sequence"/>
</dbReference>
<dbReference type="GO" id="GO:0030246">
    <property type="term" value="F:carbohydrate binding"/>
    <property type="evidence" value="ECO:0000318"/>
    <property type="project" value="GO_Central"/>
</dbReference>
<dbReference type="PANTHER" id="PTHR22803">
    <property type="entry name" value="MANNOSE, PHOSPHOLIPASE, LECTIN RECEPTOR RELATED"/>
    <property type="match status" value="1"/>
</dbReference>
<dbReference type="Pfam" id="PF00059">
    <property type="entry name" value="Lectin_C"/>
    <property type="match status" value="1"/>
</dbReference>
<evidence type="ECO:0000313" key="3">
    <source>
        <dbReference type="Proteomes" id="UP000001593"/>
    </source>
</evidence>
<dbReference type="EMBL" id="DS469523">
    <property type="protein sequence ID" value="EDO46963.1"/>
    <property type="molecule type" value="Genomic_DNA"/>
</dbReference>
<dbReference type="PROSITE" id="PS50041">
    <property type="entry name" value="C_TYPE_LECTIN_2"/>
    <property type="match status" value="1"/>
</dbReference>
<organism evidence="2 3">
    <name type="scientific">Nematostella vectensis</name>
    <name type="common">Starlet sea anemone</name>
    <dbReference type="NCBI Taxonomy" id="45351"/>
    <lineage>
        <taxon>Eukaryota</taxon>
        <taxon>Metazoa</taxon>
        <taxon>Cnidaria</taxon>
        <taxon>Anthozoa</taxon>
        <taxon>Hexacorallia</taxon>
        <taxon>Actiniaria</taxon>
        <taxon>Edwardsiidae</taxon>
        <taxon>Nematostella</taxon>
    </lineage>
</organism>
<name>A7RNP3_NEMVE</name>
<dbReference type="SMART" id="SM00034">
    <property type="entry name" value="CLECT"/>
    <property type="match status" value="1"/>
</dbReference>
<dbReference type="InterPro" id="IPR001304">
    <property type="entry name" value="C-type_lectin-like"/>
</dbReference>
<dbReference type="GO" id="GO:0038187">
    <property type="term" value="F:pattern recognition receptor activity"/>
    <property type="evidence" value="ECO:0000318"/>
    <property type="project" value="GO_Central"/>
</dbReference>
<sequence length="139" mass="15588">CPAGWVRLNRSCYKADQTIMNWADARAACGKLGGDLVKITSEQENTFVYELSRNQAPSRSLMWIGLKRNPTTPTKFEWVDGSRPLYTKWWTGEPNGLGREDCGQIHTFSGSGAKHWNDLSCDQGNAYKCGFICEKSVCD</sequence>
<dbReference type="OMA" id="NDIDCHY"/>
<dbReference type="STRING" id="45351.A7RNP3"/>